<dbReference type="InParanoid" id="A0A5E4EG20"/>
<dbReference type="FunCoup" id="A0A5E4EG20">
    <property type="interactions" value="510"/>
</dbReference>
<evidence type="ECO:0000256" key="2">
    <source>
        <dbReference type="RuleBase" id="RU369065"/>
    </source>
</evidence>
<reference evidence="6" key="1">
    <citation type="journal article" date="2020" name="Plant J.">
        <title>Transposons played a major role in the diversification between the closely related almond and peach genomes: results from the almond genome sequence.</title>
        <authorList>
            <person name="Alioto T."/>
            <person name="Alexiou K.G."/>
            <person name="Bardil A."/>
            <person name="Barteri F."/>
            <person name="Castanera R."/>
            <person name="Cruz F."/>
            <person name="Dhingra A."/>
            <person name="Duval H."/>
            <person name="Fernandez I Marti A."/>
            <person name="Frias L."/>
            <person name="Galan B."/>
            <person name="Garcia J.L."/>
            <person name="Howad W."/>
            <person name="Gomez-Garrido J."/>
            <person name="Gut M."/>
            <person name="Julca I."/>
            <person name="Morata J."/>
            <person name="Puigdomenech P."/>
            <person name="Ribeca P."/>
            <person name="Rubio Cabetas M.J."/>
            <person name="Vlasova A."/>
            <person name="Wirthensohn M."/>
            <person name="Garcia-Mas J."/>
            <person name="Gabaldon T."/>
            <person name="Casacuberta J.M."/>
            <person name="Arus P."/>
        </authorList>
    </citation>
    <scope>NUCLEOTIDE SEQUENCE [LARGE SCALE GENOMIC DNA]</scope>
    <source>
        <strain evidence="6">cv. Texas</strain>
    </source>
</reference>
<dbReference type="InterPro" id="IPR010399">
    <property type="entry name" value="Tify_dom"/>
</dbReference>
<feature type="compositionally biased region" description="Polar residues" evidence="3">
    <location>
        <begin position="364"/>
        <end position="377"/>
    </location>
</feature>
<name>A0A5E4EG20_PRUDU</name>
<protein>
    <recommendedName>
        <fullName evidence="2">Protein TIFY</fullName>
    </recommendedName>
    <alternativeName>
        <fullName evidence="2">Jasmonate ZIM domain-containing protein</fullName>
    </alternativeName>
</protein>
<dbReference type="PANTHER" id="PTHR33077">
    <property type="entry name" value="PROTEIN TIFY 4A-RELATED-RELATED"/>
    <property type="match status" value="1"/>
</dbReference>
<sequence>MERDFLGLNSKESTLVVKEEINNDGCKDSGYARGAGGAHWPFLNKVSALPHLIPFKAAQDDKTKKMVSESFLSSGFMPISTADAFDHCQKQAPCEIQNYFNHDRQDGTHFSLTAYPMQHDVHSVHRPHDVKMISVTNQGFSVPVSNPFFKNPFATTGQNFAATTIKQQLQGIPVTAPYSVLPVSGSTEPWNNSKNSGSPSQLTIFYAGTVNVYDDISPEKVQAMMLLAGNGSSISSNAAQPKTQAPSAKLAVEDGVPVNQPTNTPPSGLSSPLSISSHTGVQSVSGSTNTDELMAPRTTGHPTSPVSKMEPPKIVNAVGSVAATSMIPSAVPQARKASLARFLEKRKERVMISAPYNFSKKSPDSNGVNFTQQGEQQ</sequence>
<dbReference type="GO" id="GO:0005634">
    <property type="term" value="C:nucleus"/>
    <property type="evidence" value="ECO:0007669"/>
    <property type="project" value="UniProtKB-SubCell"/>
</dbReference>
<dbReference type="Pfam" id="PF06200">
    <property type="entry name" value="tify"/>
    <property type="match status" value="1"/>
</dbReference>
<proteinExistence type="inferred from homology"/>
<dbReference type="OMA" id="NPSYKTH"/>
<feature type="region of interest" description="Disordered" evidence="3">
    <location>
        <begin position="354"/>
        <end position="377"/>
    </location>
</feature>
<accession>A0A5E4EG20</accession>
<evidence type="ECO:0000256" key="3">
    <source>
        <dbReference type="SAM" id="MobiDB-lite"/>
    </source>
</evidence>
<dbReference type="InterPro" id="IPR040390">
    <property type="entry name" value="TIFY/JAZ"/>
</dbReference>
<dbReference type="InterPro" id="IPR018467">
    <property type="entry name" value="CCT_CS"/>
</dbReference>
<feature type="region of interest" description="Disordered" evidence="3">
    <location>
        <begin position="255"/>
        <end position="311"/>
    </location>
</feature>
<dbReference type="Gramene" id="VVA14574">
    <property type="protein sequence ID" value="VVA14574"/>
    <property type="gene ID" value="Prudul26B004551"/>
</dbReference>
<evidence type="ECO:0000259" key="4">
    <source>
        <dbReference type="PROSITE" id="PS51320"/>
    </source>
</evidence>
<evidence type="ECO:0000313" key="5">
    <source>
        <dbReference type="EMBL" id="VVA14574.1"/>
    </source>
</evidence>
<evidence type="ECO:0000256" key="1">
    <source>
        <dbReference type="ARBA" id="ARBA00008614"/>
    </source>
</evidence>
<evidence type="ECO:0000313" key="6">
    <source>
        <dbReference type="Proteomes" id="UP000327085"/>
    </source>
</evidence>
<feature type="compositionally biased region" description="Low complexity" evidence="3">
    <location>
        <begin position="265"/>
        <end position="277"/>
    </location>
</feature>
<comment type="similarity">
    <text evidence="1 2">Belongs to the TIFY/JAZ family.</text>
</comment>
<organism evidence="5 6">
    <name type="scientific">Prunus dulcis</name>
    <name type="common">Almond</name>
    <name type="synonym">Amygdalus dulcis</name>
    <dbReference type="NCBI Taxonomy" id="3755"/>
    <lineage>
        <taxon>Eukaryota</taxon>
        <taxon>Viridiplantae</taxon>
        <taxon>Streptophyta</taxon>
        <taxon>Embryophyta</taxon>
        <taxon>Tracheophyta</taxon>
        <taxon>Spermatophyta</taxon>
        <taxon>Magnoliopsida</taxon>
        <taxon>eudicotyledons</taxon>
        <taxon>Gunneridae</taxon>
        <taxon>Pentapetalae</taxon>
        <taxon>rosids</taxon>
        <taxon>fabids</taxon>
        <taxon>Rosales</taxon>
        <taxon>Rosaceae</taxon>
        <taxon>Amygdaloideae</taxon>
        <taxon>Amygdaleae</taxon>
        <taxon>Prunus</taxon>
    </lineage>
</organism>
<dbReference type="AlphaFoldDB" id="A0A5E4EG20"/>
<feature type="compositionally biased region" description="Polar residues" evidence="3">
    <location>
        <begin position="278"/>
        <end position="291"/>
    </location>
</feature>
<dbReference type="Pfam" id="PF09425">
    <property type="entry name" value="Jas_motif"/>
    <property type="match status" value="1"/>
</dbReference>
<comment type="domain">
    <text evidence="2">The jas domain is required for interaction with COI1.</text>
</comment>
<dbReference type="GO" id="GO:0031347">
    <property type="term" value="P:regulation of defense response"/>
    <property type="evidence" value="ECO:0007669"/>
    <property type="project" value="UniProtKB-UniRule"/>
</dbReference>
<dbReference type="GO" id="GO:2000022">
    <property type="term" value="P:regulation of jasmonic acid mediated signaling pathway"/>
    <property type="evidence" value="ECO:0007669"/>
    <property type="project" value="UniProtKB-UniRule"/>
</dbReference>
<dbReference type="GO" id="GO:0009611">
    <property type="term" value="P:response to wounding"/>
    <property type="evidence" value="ECO:0007669"/>
    <property type="project" value="UniProtKB-UniRule"/>
</dbReference>
<keyword evidence="2" id="KW-1184">Jasmonic acid signaling pathway</keyword>
<comment type="subcellular location">
    <subcellularLocation>
        <location evidence="2">Nucleus</location>
    </subcellularLocation>
</comment>
<dbReference type="SMART" id="SM00979">
    <property type="entry name" value="TIFY"/>
    <property type="match status" value="1"/>
</dbReference>
<dbReference type="PANTHER" id="PTHR33077:SF90">
    <property type="entry name" value="PROTEIN TIFY 7"/>
    <property type="match status" value="1"/>
</dbReference>
<feature type="domain" description="Tify" evidence="4">
    <location>
        <begin position="195"/>
        <end position="230"/>
    </location>
</feature>
<dbReference type="EMBL" id="CABIKO010000011">
    <property type="protein sequence ID" value="VVA14574.1"/>
    <property type="molecule type" value="Genomic_DNA"/>
</dbReference>
<dbReference type="Proteomes" id="UP000327085">
    <property type="component" value="Chromosome 1"/>
</dbReference>
<keyword evidence="2" id="KW-0539">Nucleus</keyword>
<comment type="function">
    <text evidence="2">Repressor of jasmonate responses.</text>
</comment>
<gene>
    <name evidence="5" type="ORF">ALMOND_2B004551</name>
</gene>
<dbReference type="PROSITE" id="PS51320">
    <property type="entry name" value="TIFY"/>
    <property type="match status" value="1"/>
</dbReference>